<keyword evidence="4" id="KW-1185">Reference proteome</keyword>
<reference evidence="3 4" key="1">
    <citation type="journal article" date="2024" name="bioRxiv">
        <title>A reference genome for Trichogramma kaykai: A tiny desert-dwelling parasitoid wasp with competing sex-ratio distorters.</title>
        <authorList>
            <person name="Culotta J."/>
            <person name="Lindsey A.R."/>
        </authorList>
    </citation>
    <scope>NUCLEOTIDE SEQUENCE [LARGE SCALE GENOMIC DNA]</scope>
    <source>
        <strain evidence="3 4">KSX58</strain>
    </source>
</reference>
<evidence type="ECO:0000256" key="1">
    <source>
        <dbReference type="SAM" id="MobiDB-lite"/>
    </source>
</evidence>
<protein>
    <recommendedName>
        <fullName evidence="2">Reverse transcriptase Ty1/copia-type domain-containing protein</fullName>
    </recommendedName>
</protein>
<evidence type="ECO:0000259" key="2">
    <source>
        <dbReference type="Pfam" id="PF07727"/>
    </source>
</evidence>
<dbReference type="Proteomes" id="UP001627154">
    <property type="component" value="Unassembled WGS sequence"/>
</dbReference>
<dbReference type="PANTHER" id="PTHR11439:SF483">
    <property type="entry name" value="PEPTIDE SYNTHASE GLIP-LIKE, PUTATIVE (AFU_ORTHOLOGUE AFUA_3G12920)-RELATED"/>
    <property type="match status" value="1"/>
</dbReference>
<evidence type="ECO:0000313" key="4">
    <source>
        <dbReference type="Proteomes" id="UP001627154"/>
    </source>
</evidence>
<dbReference type="PANTHER" id="PTHR11439">
    <property type="entry name" value="GAG-POL-RELATED RETROTRANSPOSON"/>
    <property type="match status" value="1"/>
</dbReference>
<name>A0ABD2XHD1_9HYME</name>
<feature type="domain" description="Reverse transcriptase Ty1/copia-type" evidence="2">
    <location>
        <begin position="278"/>
        <end position="379"/>
    </location>
</feature>
<organism evidence="3 4">
    <name type="scientific">Trichogramma kaykai</name>
    <dbReference type="NCBI Taxonomy" id="54128"/>
    <lineage>
        <taxon>Eukaryota</taxon>
        <taxon>Metazoa</taxon>
        <taxon>Ecdysozoa</taxon>
        <taxon>Arthropoda</taxon>
        <taxon>Hexapoda</taxon>
        <taxon>Insecta</taxon>
        <taxon>Pterygota</taxon>
        <taxon>Neoptera</taxon>
        <taxon>Endopterygota</taxon>
        <taxon>Hymenoptera</taxon>
        <taxon>Apocrita</taxon>
        <taxon>Proctotrupomorpha</taxon>
        <taxon>Chalcidoidea</taxon>
        <taxon>Trichogrammatidae</taxon>
        <taxon>Trichogramma</taxon>
    </lineage>
</organism>
<sequence length="499" mass="56445">MADVSDLKNIPKFNGQNFQLWKFQIKAVLVAQDLLEIVEGTETKPVAGADNANATKVKEWTEKNAKAMFALSSSIDYSQLDYLVNCASPNEMWKKLSNIHEQKSTSNKLALTTKFHEYRKSPNDFIAQHVANIENIASQLKDIGQTVSDVMIMAKIISTLPSKYNAFISAWDSVPDTDQTMDKLRERLLREETRMSADDDIPRAFAATTIDTKNNGRKQPEQPPAPVNDNLEVPEHEVEQPQSDDESFVDARDDHMPENLVENLPVEAELPAAIDDRAHRLKRSNADKCVYSGSIDNCKIYLALYVDDGVIFCKNVNVLNKIVKTLKEKFPIVTSDLNYFVGMEITRGENEIFVKQEIYIDKILRKFKMHDANIVKTPADPHVRLCKPTKPNELRVPYREAVGSLLFLALVSRPDIAYAVGVVSRYLDCFNETHWTAVKRIFRYIKGTRSFGILFRRSNEPLAPVGFSDADYAADVDTRRSTGGYLFMLSDGCITWSSK</sequence>
<accession>A0ABD2XHD1</accession>
<gene>
    <name evidence="3" type="ORF">TKK_002774</name>
</gene>
<proteinExistence type="predicted"/>
<feature type="region of interest" description="Disordered" evidence="1">
    <location>
        <begin position="209"/>
        <end position="230"/>
    </location>
</feature>
<evidence type="ECO:0000313" key="3">
    <source>
        <dbReference type="EMBL" id="KAL3404737.1"/>
    </source>
</evidence>
<dbReference type="AlphaFoldDB" id="A0ABD2XHD1"/>
<dbReference type="InterPro" id="IPR013103">
    <property type="entry name" value="RVT_2"/>
</dbReference>
<comment type="caution">
    <text evidence="3">The sequence shown here is derived from an EMBL/GenBank/DDBJ whole genome shotgun (WGS) entry which is preliminary data.</text>
</comment>
<dbReference type="Pfam" id="PF14223">
    <property type="entry name" value="Retrotran_gag_2"/>
    <property type="match status" value="1"/>
</dbReference>
<dbReference type="EMBL" id="JBJJXI010000023">
    <property type="protein sequence ID" value="KAL3404737.1"/>
    <property type="molecule type" value="Genomic_DNA"/>
</dbReference>
<dbReference type="Pfam" id="PF07727">
    <property type="entry name" value="RVT_2"/>
    <property type="match status" value="1"/>
</dbReference>